<accession>B1C064</accession>
<comment type="caution">
    <text evidence="2">The sequence shown here is derived from an EMBL/GenBank/DDBJ whole genome shotgun (WGS) entry which is preliminary data.</text>
</comment>
<keyword evidence="3" id="KW-1185">Reference proteome</keyword>
<dbReference type="eggNOG" id="ENOG5033HUI">
    <property type="taxonomic scope" value="Bacteria"/>
</dbReference>
<name>B1C064_9FIRM</name>
<feature type="transmembrane region" description="Helical" evidence="1">
    <location>
        <begin position="12"/>
        <end position="33"/>
    </location>
</feature>
<evidence type="ECO:0000313" key="3">
    <source>
        <dbReference type="Proteomes" id="UP000004910"/>
    </source>
</evidence>
<proteinExistence type="predicted"/>
<reference evidence="2" key="1">
    <citation type="submission" date="2008-02" db="EMBL/GenBank/DDBJ databases">
        <authorList>
            <person name="Fulton L."/>
            <person name="Clifton S."/>
            <person name="Fulton B."/>
            <person name="Xu J."/>
            <person name="Minx P."/>
            <person name="Pepin K.H."/>
            <person name="Johnson M."/>
            <person name="Thiruvilangam P."/>
            <person name="Bhonagiri V."/>
            <person name="Nash W.E."/>
            <person name="Mardis E.R."/>
            <person name="Wilson R.K."/>
        </authorList>
    </citation>
    <scope>NUCLEOTIDE SEQUENCE [LARGE SCALE GENOMIC DNA]</scope>
    <source>
        <strain evidence="2">DSM 1552</strain>
    </source>
</reference>
<keyword evidence="1" id="KW-0812">Transmembrane</keyword>
<evidence type="ECO:0000256" key="1">
    <source>
        <dbReference type="SAM" id="Phobius"/>
    </source>
</evidence>
<keyword evidence="1" id="KW-0472">Membrane</keyword>
<dbReference type="Proteomes" id="UP000004910">
    <property type="component" value="Unassembled WGS sequence"/>
</dbReference>
<gene>
    <name evidence="2" type="ORF">CLOSPI_00591</name>
</gene>
<dbReference type="HOGENOM" id="CLU_2421891_0_0_9"/>
<protein>
    <submittedName>
        <fullName evidence="2">Uncharacterized protein</fullName>
    </submittedName>
</protein>
<evidence type="ECO:0000313" key="2">
    <source>
        <dbReference type="EMBL" id="EDS75554.1"/>
    </source>
</evidence>
<sequence length="108" mass="12251">MLFYYGKHKRRLAMYFVINCFISAVCIASLILFTEVFPKWIKLLVGAVQIITTSYAIAILIKKIGEWTSIWSGDPALIRTYFLCALPIIAIITIAIAYICNKKSKKAK</sequence>
<dbReference type="AlphaFoldDB" id="B1C064"/>
<feature type="transmembrane region" description="Helical" evidence="1">
    <location>
        <begin position="80"/>
        <end position="100"/>
    </location>
</feature>
<reference evidence="2" key="2">
    <citation type="submission" date="2014-06" db="EMBL/GenBank/DDBJ databases">
        <title>Draft genome sequence of Clostridium spiroforme (DSM 1552).</title>
        <authorList>
            <person name="Sudarsanam P."/>
            <person name="Ley R."/>
            <person name="Guruge J."/>
            <person name="Turnbaugh P.J."/>
            <person name="Mahowald M."/>
            <person name="Liep D."/>
            <person name="Gordon J."/>
        </authorList>
    </citation>
    <scope>NUCLEOTIDE SEQUENCE</scope>
    <source>
        <strain evidence="2">DSM 1552</strain>
    </source>
</reference>
<keyword evidence="1" id="KW-1133">Transmembrane helix</keyword>
<organism evidence="2 3">
    <name type="scientific">Thomasclavelia spiroformis DSM 1552</name>
    <dbReference type="NCBI Taxonomy" id="428126"/>
    <lineage>
        <taxon>Bacteria</taxon>
        <taxon>Bacillati</taxon>
        <taxon>Bacillota</taxon>
        <taxon>Erysipelotrichia</taxon>
        <taxon>Erysipelotrichales</taxon>
        <taxon>Coprobacillaceae</taxon>
        <taxon>Thomasclavelia</taxon>
    </lineage>
</organism>
<dbReference type="EMBL" id="ABIK02000005">
    <property type="protein sequence ID" value="EDS75554.1"/>
    <property type="molecule type" value="Genomic_DNA"/>
</dbReference>